<dbReference type="EMBL" id="JBHTAS010000001">
    <property type="protein sequence ID" value="MFC7142813.1"/>
    <property type="molecule type" value="Genomic_DNA"/>
</dbReference>
<evidence type="ECO:0000256" key="1">
    <source>
        <dbReference type="SAM" id="MobiDB-lite"/>
    </source>
</evidence>
<reference evidence="4" key="3">
    <citation type="submission" date="2024-09" db="EMBL/GenBank/DDBJ databases">
        <authorList>
            <person name="Sun Q."/>
        </authorList>
    </citation>
    <scope>NUCLEOTIDE SEQUENCE</scope>
    <source>
        <strain evidence="4">NBRC 111756</strain>
    </source>
</reference>
<dbReference type="GeneID" id="96992375"/>
<sequence length="114" mass="12095">MTDTDTDDATGGRTDATTDDPSSEPAAVERSTDGGATATGEPEGRDLLAYVEWAAFGILCLLALVATFRFYFAASEAIRVWFSADFVPVFQAVFNLLVLVASALGISVLVRRIA</sequence>
<evidence type="ECO:0000256" key="2">
    <source>
        <dbReference type="SAM" id="Phobius"/>
    </source>
</evidence>
<dbReference type="RefSeq" id="WP_274323863.1">
    <property type="nucleotide sequence ID" value="NZ_CP118158.1"/>
</dbReference>
<dbReference type="Proteomes" id="UP001596432">
    <property type="component" value="Unassembled WGS sequence"/>
</dbReference>
<name>A0ABD5XYR0_9EURY</name>
<feature type="transmembrane region" description="Helical" evidence="2">
    <location>
        <begin position="53"/>
        <end position="72"/>
    </location>
</feature>
<reference evidence="6" key="2">
    <citation type="journal article" date="2019" name="Int. J. Syst. Evol. Microbiol.">
        <title>The Global Catalogue of Microorganisms (GCM) 10K type strain sequencing project: providing services to taxonomists for standard genome sequencing and annotation.</title>
        <authorList>
            <consortium name="The Broad Institute Genomics Platform"/>
            <consortium name="The Broad Institute Genome Sequencing Center for Infectious Disease"/>
            <person name="Wu L."/>
            <person name="Ma J."/>
        </authorList>
    </citation>
    <scope>NUCLEOTIDE SEQUENCE [LARGE SCALE GENOMIC DNA]</scope>
    <source>
        <strain evidence="6">XZYJT29</strain>
    </source>
</reference>
<feature type="region of interest" description="Disordered" evidence="1">
    <location>
        <begin position="1"/>
        <end position="42"/>
    </location>
</feature>
<dbReference type="EMBL" id="JBHTAS010000001">
    <property type="protein sequence ID" value="MFC7138250.1"/>
    <property type="molecule type" value="Genomic_DNA"/>
</dbReference>
<proteinExistence type="predicted"/>
<keyword evidence="2" id="KW-0812">Transmembrane</keyword>
<evidence type="ECO:0000259" key="3">
    <source>
        <dbReference type="Pfam" id="PF26256"/>
    </source>
</evidence>
<feature type="transmembrane region" description="Helical" evidence="2">
    <location>
        <begin position="92"/>
        <end position="110"/>
    </location>
</feature>
<gene>
    <name evidence="4" type="ORF">ACFQMA_00145</name>
    <name evidence="5" type="ORF">ACFQMA_23630</name>
</gene>
<evidence type="ECO:0000313" key="6">
    <source>
        <dbReference type="Proteomes" id="UP001596432"/>
    </source>
</evidence>
<evidence type="ECO:0000313" key="5">
    <source>
        <dbReference type="EMBL" id="MFC7142813.1"/>
    </source>
</evidence>
<comment type="caution">
    <text evidence="4">The sequence shown here is derived from an EMBL/GenBank/DDBJ whole genome shotgun (WGS) entry which is preliminary data.</text>
</comment>
<protein>
    <recommendedName>
        <fullName evidence="3">DUF8060 domain-containing protein</fullName>
    </recommendedName>
</protein>
<keyword evidence="6" id="KW-1185">Reference proteome</keyword>
<organism evidence="4 6">
    <name type="scientific">Halosimplex aquaticum</name>
    <dbReference type="NCBI Taxonomy" id="3026162"/>
    <lineage>
        <taxon>Archaea</taxon>
        <taxon>Methanobacteriati</taxon>
        <taxon>Methanobacteriota</taxon>
        <taxon>Stenosarchaea group</taxon>
        <taxon>Halobacteria</taxon>
        <taxon>Halobacteriales</taxon>
        <taxon>Haloarculaceae</taxon>
        <taxon>Halosimplex</taxon>
    </lineage>
</organism>
<reference evidence="4" key="1">
    <citation type="journal article" date="2014" name="Int. J. Syst. Evol. Microbiol.">
        <title>Complete genome sequence of Corynebacterium casei LMG S-19264T (=DSM 44701T), isolated from a smear-ripened cheese.</title>
        <authorList>
            <consortium name="US DOE Joint Genome Institute (JGI-PGF)"/>
            <person name="Walter F."/>
            <person name="Albersmeier A."/>
            <person name="Kalinowski J."/>
            <person name="Ruckert C."/>
        </authorList>
    </citation>
    <scope>NUCLEOTIDE SEQUENCE [LARGE SCALE GENOMIC DNA]</scope>
    <source>
        <strain evidence="4">NBRC 111756</strain>
    </source>
</reference>
<keyword evidence="2" id="KW-0472">Membrane</keyword>
<evidence type="ECO:0000313" key="4">
    <source>
        <dbReference type="EMBL" id="MFC7138250.1"/>
    </source>
</evidence>
<dbReference type="InterPro" id="IPR058373">
    <property type="entry name" value="DUF8060"/>
</dbReference>
<dbReference type="AlphaFoldDB" id="A0ABD5XYR0"/>
<feature type="domain" description="DUF8060" evidence="3">
    <location>
        <begin position="2"/>
        <end position="113"/>
    </location>
</feature>
<accession>A0ABD5XYR0</accession>
<dbReference type="Pfam" id="PF26256">
    <property type="entry name" value="DUF8060"/>
    <property type="match status" value="1"/>
</dbReference>
<keyword evidence="2" id="KW-1133">Transmembrane helix</keyword>